<evidence type="ECO:0000313" key="14">
    <source>
        <dbReference type="Proteomes" id="UP000663828"/>
    </source>
</evidence>
<dbReference type="GO" id="GO:0005125">
    <property type="term" value="F:cytokine activity"/>
    <property type="evidence" value="ECO:0007669"/>
    <property type="project" value="TreeGrafter"/>
</dbReference>
<dbReference type="GO" id="GO:0060070">
    <property type="term" value="P:canonical Wnt signaling pathway"/>
    <property type="evidence" value="ECO:0007669"/>
    <property type="project" value="TreeGrafter"/>
</dbReference>
<keyword evidence="5" id="KW-0272">Extracellular matrix</keyword>
<comment type="similarity">
    <text evidence="2 10">Belongs to the Wnt family.</text>
</comment>
<dbReference type="CDD" id="cd19337">
    <property type="entry name" value="Wnt_Wnt5"/>
    <property type="match status" value="1"/>
</dbReference>
<comment type="caution">
    <text evidence="12">The sequence shown here is derived from an EMBL/GenBank/DDBJ whole genome shotgun (WGS) entry which is preliminary data.</text>
</comment>
<dbReference type="GO" id="GO:0045165">
    <property type="term" value="P:cell fate commitment"/>
    <property type="evidence" value="ECO:0007669"/>
    <property type="project" value="TreeGrafter"/>
</dbReference>
<comment type="function">
    <text evidence="10">Ligand for members of the frizzled family of seven transmembrane receptors.</text>
</comment>
<evidence type="ECO:0000256" key="4">
    <source>
        <dbReference type="ARBA" id="ARBA00022525"/>
    </source>
</evidence>
<dbReference type="Gene3D" id="3.30.2460.20">
    <property type="match status" value="1"/>
</dbReference>
<keyword evidence="8" id="KW-0325">Glycoprotein</keyword>
<evidence type="ECO:0000256" key="6">
    <source>
        <dbReference type="ARBA" id="ARBA00022687"/>
    </source>
</evidence>
<dbReference type="GO" id="GO:0005109">
    <property type="term" value="F:frizzled binding"/>
    <property type="evidence" value="ECO:0007669"/>
    <property type="project" value="TreeGrafter"/>
</dbReference>
<keyword evidence="11" id="KW-0732">Signal</keyword>
<dbReference type="GO" id="GO:0030182">
    <property type="term" value="P:neuron differentiation"/>
    <property type="evidence" value="ECO:0007669"/>
    <property type="project" value="TreeGrafter"/>
</dbReference>
<dbReference type="Proteomes" id="UP000663852">
    <property type="component" value="Unassembled WGS sequence"/>
</dbReference>
<dbReference type="FunFam" id="3.30.2460.20:FF:000001">
    <property type="entry name" value="Wnt homolog"/>
    <property type="match status" value="1"/>
</dbReference>
<dbReference type="PROSITE" id="PS51257">
    <property type="entry name" value="PROKAR_LIPOPROTEIN"/>
    <property type="match status" value="1"/>
</dbReference>
<protein>
    <recommendedName>
        <fullName evidence="10">Protein Wnt</fullName>
    </recommendedName>
</protein>
<keyword evidence="14" id="KW-1185">Reference proteome</keyword>
<dbReference type="PANTHER" id="PTHR12027:SF77">
    <property type="entry name" value="PROTEIN WNT-5"/>
    <property type="match status" value="1"/>
</dbReference>
<reference evidence="12" key="1">
    <citation type="submission" date="2021-02" db="EMBL/GenBank/DDBJ databases">
        <authorList>
            <person name="Nowell W R."/>
        </authorList>
    </citation>
    <scope>NUCLEOTIDE SEQUENCE</scope>
</reference>
<evidence type="ECO:0000256" key="8">
    <source>
        <dbReference type="ARBA" id="ARBA00023180"/>
    </source>
</evidence>
<evidence type="ECO:0000313" key="13">
    <source>
        <dbReference type="EMBL" id="CAF1577041.1"/>
    </source>
</evidence>
<dbReference type="InterPro" id="IPR005817">
    <property type="entry name" value="Wnt"/>
</dbReference>
<proteinExistence type="inferred from homology"/>
<dbReference type="GO" id="GO:0005615">
    <property type="term" value="C:extracellular space"/>
    <property type="evidence" value="ECO:0007669"/>
    <property type="project" value="TreeGrafter"/>
</dbReference>
<dbReference type="EMBL" id="CAJNOR010005821">
    <property type="protein sequence ID" value="CAF1577041.1"/>
    <property type="molecule type" value="Genomic_DNA"/>
</dbReference>
<keyword evidence="3 10" id="KW-0217">Developmental protein</keyword>
<evidence type="ECO:0000256" key="5">
    <source>
        <dbReference type="ARBA" id="ARBA00022530"/>
    </source>
</evidence>
<dbReference type="AlphaFoldDB" id="A0A814UAN8"/>
<dbReference type="EMBL" id="CAJNOJ010000131">
    <property type="protein sequence ID" value="CAF1172343.1"/>
    <property type="molecule type" value="Genomic_DNA"/>
</dbReference>
<keyword evidence="4" id="KW-0964">Secreted</keyword>
<keyword evidence="9" id="KW-0449">Lipoprotein</keyword>
<dbReference type="PROSITE" id="PS00246">
    <property type="entry name" value="WNT1"/>
    <property type="match status" value="1"/>
</dbReference>
<evidence type="ECO:0000313" key="15">
    <source>
        <dbReference type="Proteomes" id="UP000663852"/>
    </source>
</evidence>
<dbReference type="PRINTS" id="PR01349">
    <property type="entry name" value="WNTPROTEIN"/>
</dbReference>
<sequence length="394" mass="45350">MMKRILLLYALFYSCQLIDGKIKHNLWWNIGLEGHNENLLSTYSFLNSANRYEINEDSSQYCQSTLRSLTTGQKQICLLHADHMPIVIQGASKSIEECQHQFQDRHWNCSTTRDGSVFGPVADHANRETALTHAMFSAGITYAVSRACKQGFLKSCSCSRTARPKNLPREWSWGGCGDNIDYGYRFSRDFVDTPEKEIDSGVSYNPFMNVNQTSYGGRRQKLVRRGRIRRQMNIHNNEVGRRAVYRLTKVVCKCHGVSGSCSLRTCYQQLPTFREVAAYLKEKYDSAVEVRYQRRLGELRSRDRRFVGPTKDDLIYFEESNFCEYNPRIGSLGTKDRPCNRTSQGPDGCATMCCGRGYNTIRKYVQETCNCKFVWCCSVHCETCHKLMEIHVCK</sequence>
<evidence type="ECO:0000256" key="10">
    <source>
        <dbReference type="RuleBase" id="RU003500"/>
    </source>
</evidence>
<name>A0A814UAN8_ADIRI</name>
<organism evidence="12 15">
    <name type="scientific">Adineta ricciae</name>
    <name type="common">Rotifer</name>
    <dbReference type="NCBI Taxonomy" id="249248"/>
    <lineage>
        <taxon>Eukaryota</taxon>
        <taxon>Metazoa</taxon>
        <taxon>Spiralia</taxon>
        <taxon>Gnathifera</taxon>
        <taxon>Rotifera</taxon>
        <taxon>Eurotatoria</taxon>
        <taxon>Bdelloidea</taxon>
        <taxon>Adinetida</taxon>
        <taxon>Adinetidae</taxon>
        <taxon>Adineta</taxon>
    </lineage>
</organism>
<keyword evidence="6 10" id="KW-0879">Wnt signaling pathway</keyword>
<feature type="chain" id="PRO_5035685609" description="Protein Wnt" evidence="11">
    <location>
        <begin position="21"/>
        <end position="394"/>
    </location>
</feature>
<evidence type="ECO:0000313" key="12">
    <source>
        <dbReference type="EMBL" id="CAF1172343.1"/>
    </source>
</evidence>
<dbReference type="PANTHER" id="PTHR12027">
    <property type="entry name" value="WNT RELATED"/>
    <property type="match status" value="1"/>
</dbReference>
<evidence type="ECO:0000256" key="7">
    <source>
        <dbReference type="ARBA" id="ARBA00023157"/>
    </source>
</evidence>
<accession>A0A814UAN8</accession>
<evidence type="ECO:0000256" key="2">
    <source>
        <dbReference type="ARBA" id="ARBA00005683"/>
    </source>
</evidence>
<evidence type="ECO:0000256" key="3">
    <source>
        <dbReference type="ARBA" id="ARBA00022473"/>
    </source>
</evidence>
<dbReference type="OrthoDB" id="5945655at2759"/>
<dbReference type="SMART" id="SM00097">
    <property type="entry name" value="WNT1"/>
    <property type="match status" value="1"/>
</dbReference>
<evidence type="ECO:0000256" key="11">
    <source>
        <dbReference type="SAM" id="SignalP"/>
    </source>
</evidence>
<gene>
    <name evidence="12" type="ORF">EDS130_LOCUS23762</name>
    <name evidence="13" type="ORF">XAT740_LOCUS45075</name>
</gene>
<evidence type="ECO:0000256" key="9">
    <source>
        <dbReference type="ARBA" id="ARBA00023288"/>
    </source>
</evidence>
<dbReference type="Pfam" id="PF00110">
    <property type="entry name" value="wnt"/>
    <property type="match status" value="1"/>
</dbReference>
<dbReference type="Proteomes" id="UP000663828">
    <property type="component" value="Unassembled WGS sequence"/>
</dbReference>
<dbReference type="InterPro" id="IPR043158">
    <property type="entry name" value="Wnt_C"/>
</dbReference>
<keyword evidence="7" id="KW-1015">Disulfide bond</keyword>
<feature type="signal peptide" evidence="11">
    <location>
        <begin position="1"/>
        <end position="20"/>
    </location>
</feature>
<comment type="subcellular location">
    <subcellularLocation>
        <location evidence="1 10">Secreted</location>
        <location evidence="1 10">Extracellular space</location>
        <location evidence="1 10">Extracellular matrix</location>
    </subcellularLocation>
</comment>
<dbReference type="InterPro" id="IPR018161">
    <property type="entry name" value="Wnt_CS"/>
</dbReference>
<evidence type="ECO:0000256" key="1">
    <source>
        <dbReference type="ARBA" id="ARBA00004498"/>
    </source>
</evidence>